<proteinExistence type="inferred from homology"/>
<dbReference type="OrthoDB" id="2150121at2759"/>
<feature type="compositionally biased region" description="Polar residues" evidence="3">
    <location>
        <begin position="201"/>
        <end position="213"/>
    </location>
</feature>
<dbReference type="PANTHER" id="PTHR21501">
    <property type="entry name" value="PROTEIN FAM-161"/>
    <property type="match status" value="1"/>
</dbReference>
<evidence type="ECO:0000256" key="1">
    <source>
        <dbReference type="ARBA" id="ARBA00006663"/>
    </source>
</evidence>
<comment type="caution">
    <text evidence="4">The sequence shown here is derived from an EMBL/GenBank/DDBJ whole genome shotgun (WGS) entry which is preliminary data.</text>
</comment>
<dbReference type="InterPro" id="IPR051655">
    <property type="entry name" value="FAM161"/>
</dbReference>
<evidence type="ECO:0000313" key="5">
    <source>
        <dbReference type="Proteomes" id="UP000499080"/>
    </source>
</evidence>
<dbReference type="InterPro" id="IPR019579">
    <property type="entry name" value="FAM161A/B"/>
</dbReference>
<feature type="compositionally biased region" description="Basic and acidic residues" evidence="3">
    <location>
        <begin position="269"/>
        <end position="282"/>
    </location>
</feature>
<reference evidence="4 5" key="1">
    <citation type="journal article" date="2019" name="Sci. Rep.">
        <title>Orb-weaving spider Araneus ventricosus genome elucidates the spidroin gene catalogue.</title>
        <authorList>
            <person name="Kono N."/>
            <person name="Nakamura H."/>
            <person name="Ohtoshi R."/>
            <person name="Moran D.A.P."/>
            <person name="Shinohara A."/>
            <person name="Yoshida Y."/>
            <person name="Fujiwara M."/>
            <person name="Mori M."/>
            <person name="Tomita M."/>
            <person name="Arakawa K."/>
        </authorList>
    </citation>
    <scope>NUCLEOTIDE SEQUENCE [LARGE SCALE GENOMIC DNA]</scope>
</reference>
<dbReference type="EMBL" id="BGPR01008590">
    <property type="protein sequence ID" value="GBN34782.1"/>
    <property type="molecule type" value="Genomic_DNA"/>
</dbReference>
<feature type="non-terminal residue" evidence="4">
    <location>
        <position position="671"/>
    </location>
</feature>
<sequence length="671" mass="78917">MNSKQATFTIPIFSKDQAADIRNIEDAANKALRNIHSLYNEIMTPKIHPDADYEASVSDYSSDSASISIGSKNGCHSLTGVPKPLSEELCNKCQKLVSLCSACHKHDFSNSLQNHRHPQVINKTFLQERSNSHPRVKPFRRNSSYHPERKYSHLQEQPAQINTSEERRGSHHQEECAQKKAHYSKEVQRRNSHYPEEVRRNSQYPEVVQQRNSHFPEEVRRNSHYPKQVQRNSHHPDQFQGNSHDSEEFRRNSLHQSKFSRSNSIQKEQNTERDVYQQERKSSYYPESITGTNSEYDDCPNYTFKTVKESKIQFCITVPKPFSLSAENIKRQQAKEEKISKLREEIDNQIEKELNIKFSPKPVPKHVHLPLYGEMVKINEQRKKERREKCIEILNEKTKPFKLSASTRNCVSKSKSMSNLSHDESKTFKAKPVPKNILSENISQKIKNKEEIRKLLIAQRAEEMLRKSSLPFSPKSIPRSHSLFNVSDSPSKSNINITKEKIEAITKRLYSIKCQETIENWNNKVLQNDLWNVEMSSSKKNCLNESNNDSDKHKKLHKSALPFHNFPVRKTTATFLREKRIRADIEMRKRREEKDESIREEIARKRKEILKNIWPRLKSAEQMHDIGKEIEEKVRSYRESQKNREQEYENELEDMMRRVSKQFLLIERQSK</sequence>
<feature type="compositionally biased region" description="Basic and acidic residues" evidence="3">
    <location>
        <begin position="164"/>
        <end position="200"/>
    </location>
</feature>
<evidence type="ECO:0000256" key="3">
    <source>
        <dbReference type="SAM" id="MobiDB-lite"/>
    </source>
</evidence>
<dbReference type="PANTHER" id="PTHR21501:SF1">
    <property type="entry name" value="PROTEIN FAM-161"/>
    <property type="match status" value="1"/>
</dbReference>
<dbReference type="GO" id="GO:0044782">
    <property type="term" value="P:cilium organization"/>
    <property type="evidence" value="ECO:0007669"/>
    <property type="project" value="TreeGrafter"/>
</dbReference>
<evidence type="ECO:0000313" key="4">
    <source>
        <dbReference type="EMBL" id="GBN34782.1"/>
    </source>
</evidence>
<feature type="compositionally biased region" description="Polar residues" evidence="3">
    <location>
        <begin position="254"/>
        <end position="268"/>
    </location>
</feature>
<feature type="region of interest" description="Disordered" evidence="3">
    <location>
        <begin position="125"/>
        <end position="296"/>
    </location>
</feature>
<name>A0A4Y2N7B5_ARAVE</name>
<dbReference type="GO" id="GO:0005856">
    <property type="term" value="C:cytoskeleton"/>
    <property type="evidence" value="ECO:0007669"/>
    <property type="project" value="UniProtKB-ARBA"/>
</dbReference>
<protein>
    <submittedName>
        <fullName evidence="4">Uncharacterized protein</fullName>
    </submittedName>
</protein>
<evidence type="ECO:0000256" key="2">
    <source>
        <dbReference type="ARBA" id="ARBA00023054"/>
    </source>
</evidence>
<dbReference type="Pfam" id="PF10595">
    <property type="entry name" value="FAM161A_B"/>
    <property type="match status" value="1"/>
</dbReference>
<gene>
    <name evidence="4" type="ORF">AVEN_221535_1</name>
</gene>
<organism evidence="4 5">
    <name type="scientific">Araneus ventricosus</name>
    <name type="common">Orbweaver spider</name>
    <name type="synonym">Epeira ventricosa</name>
    <dbReference type="NCBI Taxonomy" id="182803"/>
    <lineage>
        <taxon>Eukaryota</taxon>
        <taxon>Metazoa</taxon>
        <taxon>Ecdysozoa</taxon>
        <taxon>Arthropoda</taxon>
        <taxon>Chelicerata</taxon>
        <taxon>Arachnida</taxon>
        <taxon>Araneae</taxon>
        <taxon>Araneomorphae</taxon>
        <taxon>Entelegynae</taxon>
        <taxon>Araneoidea</taxon>
        <taxon>Araneidae</taxon>
        <taxon>Araneus</taxon>
    </lineage>
</organism>
<comment type="similarity">
    <text evidence="1">Belongs to the FAM161 family.</text>
</comment>
<accession>A0A4Y2N7B5</accession>
<dbReference type="GO" id="GO:0005929">
    <property type="term" value="C:cilium"/>
    <property type="evidence" value="ECO:0007669"/>
    <property type="project" value="TreeGrafter"/>
</dbReference>
<keyword evidence="2" id="KW-0175">Coiled coil</keyword>
<feature type="compositionally biased region" description="Polar residues" evidence="3">
    <location>
        <begin position="154"/>
        <end position="163"/>
    </location>
</feature>
<dbReference type="AlphaFoldDB" id="A0A4Y2N7B5"/>
<dbReference type="Proteomes" id="UP000499080">
    <property type="component" value="Unassembled WGS sequence"/>
</dbReference>
<keyword evidence="5" id="KW-1185">Reference proteome</keyword>